<reference evidence="3" key="1">
    <citation type="journal article" date="2002" name="Science">
        <title>The draft genome of Ciona intestinalis: insights into chordate and vertebrate origins.</title>
        <authorList>
            <person name="Dehal P."/>
            <person name="Satou Y."/>
            <person name="Campbell R.K."/>
            <person name="Chapman J."/>
            <person name="Degnan B."/>
            <person name="De Tomaso A."/>
            <person name="Davidson B."/>
            <person name="Di Gregorio A."/>
            <person name="Gelpke M."/>
            <person name="Goodstein D.M."/>
            <person name="Harafuji N."/>
            <person name="Hastings K.E."/>
            <person name="Ho I."/>
            <person name="Hotta K."/>
            <person name="Huang W."/>
            <person name="Kawashima T."/>
            <person name="Lemaire P."/>
            <person name="Martinez D."/>
            <person name="Meinertzhagen I.A."/>
            <person name="Necula S."/>
            <person name="Nonaka M."/>
            <person name="Putnam N."/>
            <person name="Rash S."/>
            <person name="Saiga H."/>
            <person name="Satake M."/>
            <person name="Terry A."/>
            <person name="Yamada L."/>
            <person name="Wang H.G."/>
            <person name="Awazu S."/>
            <person name="Azumi K."/>
            <person name="Boore J."/>
            <person name="Branno M."/>
            <person name="Chin-Bow S."/>
            <person name="DeSantis R."/>
            <person name="Doyle S."/>
            <person name="Francino P."/>
            <person name="Keys D.N."/>
            <person name="Haga S."/>
            <person name="Hayashi H."/>
            <person name="Hino K."/>
            <person name="Imai K.S."/>
            <person name="Inaba K."/>
            <person name="Kano S."/>
            <person name="Kobayashi K."/>
            <person name="Kobayashi M."/>
            <person name="Lee B.I."/>
            <person name="Makabe K.W."/>
            <person name="Manohar C."/>
            <person name="Matassi G."/>
            <person name="Medina M."/>
            <person name="Mochizuki Y."/>
            <person name="Mount S."/>
            <person name="Morishita T."/>
            <person name="Miura S."/>
            <person name="Nakayama A."/>
            <person name="Nishizaka S."/>
            <person name="Nomoto H."/>
            <person name="Ohta F."/>
            <person name="Oishi K."/>
            <person name="Rigoutsos I."/>
            <person name="Sano M."/>
            <person name="Sasaki A."/>
            <person name="Sasakura Y."/>
            <person name="Shoguchi E."/>
            <person name="Shin-i T."/>
            <person name="Spagnuolo A."/>
            <person name="Stainier D."/>
            <person name="Suzuki M.M."/>
            <person name="Tassy O."/>
            <person name="Takatori N."/>
            <person name="Tokuoka M."/>
            <person name="Yagi K."/>
            <person name="Yoshizaki F."/>
            <person name="Wada S."/>
            <person name="Zhang C."/>
            <person name="Hyatt P.D."/>
            <person name="Larimer F."/>
            <person name="Detter C."/>
            <person name="Doggett N."/>
            <person name="Glavina T."/>
            <person name="Hawkins T."/>
            <person name="Richardson P."/>
            <person name="Lucas S."/>
            <person name="Kohara Y."/>
            <person name="Levine M."/>
            <person name="Satoh N."/>
            <person name="Rokhsar D.S."/>
        </authorList>
    </citation>
    <scope>NUCLEOTIDE SEQUENCE [LARGE SCALE GENOMIC DNA]</scope>
</reference>
<dbReference type="Ensembl" id="ENSCINT00000023566.2">
    <property type="protein sequence ID" value="ENSCINP00000023320.2"/>
    <property type="gene ID" value="ENSCING00000012514.2"/>
</dbReference>
<reference evidence="2" key="4">
    <citation type="submission" date="2025-09" db="UniProtKB">
        <authorList>
            <consortium name="Ensembl"/>
        </authorList>
    </citation>
    <scope>IDENTIFICATION</scope>
</reference>
<protein>
    <submittedName>
        <fullName evidence="2">Uncharacterized protein</fullName>
    </submittedName>
</protein>
<feature type="transmembrane region" description="Helical" evidence="1">
    <location>
        <begin position="109"/>
        <end position="130"/>
    </location>
</feature>
<evidence type="ECO:0000313" key="3">
    <source>
        <dbReference type="Proteomes" id="UP000008144"/>
    </source>
</evidence>
<organism evidence="2 3">
    <name type="scientific">Ciona intestinalis</name>
    <name type="common">Transparent sea squirt</name>
    <name type="synonym">Ascidia intestinalis</name>
    <dbReference type="NCBI Taxonomy" id="7719"/>
    <lineage>
        <taxon>Eukaryota</taxon>
        <taxon>Metazoa</taxon>
        <taxon>Chordata</taxon>
        <taxon>Tunicata</taxon>
        <taxon>Ascidiacea</taxon>
        <taxon>Phlebobranchia</taxon>
        <taxon>Cionidae</taxon>
        <taxon>Ciona</taxon>
    </lineage>
</organism>
<name>F7BDW2_CIOIN</name>
<feature type="transmembrane region" description="Helical" evidence="1">
    <location>
        <begin position="76"/>
        <end position="97"/>
    </location>
</feature>
<evidence type="ECO:0000313" key="2">
    <source>
        <dbReference type="Ensembl" id="ENSCINP00000023320.2"/>
    </source>
</evidence>
<accession>F7BDW2</accession>
<evidence type="ECO:0000256" key="1">
    <source>
        <dbReference type="SAM" id="Phobius"/>
    </source>
</evidence>
<feature type="transmembrane region" description="Helical" evidence="1">
    <location>
        <begin position="30"/>
        <end position="55"/>
    </location>
</feature>
<keyword evidence="3" id="KW-1185">Reference proteome</keyword>
<reference evidence="2" key="2">
    <citation type="journal article" date="2008" name="Genome Biol.">
        <title>Improved genome assembly and evidence-based global gene model set for the chordate Ciona intestinalis: new insight into intron and operon populations.</title>
        <authorList>
            <person name="Satou Y."/>
            <person name="Mineta K."/>
            <person name="Ogasawara M."/>
            <person name="Sasakura Y."/>
            <person name="Shoguchi E."/>
            <person name="Ueno K."/>
            <person name="Yamada L."/>
            <person name="Matsumoto J."/>
            <person name="Wasserscheid J."/>
            <person name="Dewar K."/>
            <person name="Wiley G.B."/>
            <person name="Macmil S.L."/>
            <person name="Roe B.A."/>
            <person name="Zeller R.W."/>
            <person name="Hastings K.E."/>
            <person name="Lemaire P."/>
            <person name="Lindquist E."/>
            <person name="Endo T."/>
            <person name="Hotta K."/>
            <person name="Inaba K."/>
        </authorList>
    </citation>
    <scope>NUCLEOTIDE SEQUENCE [LARGE SCALE GENOMIC DNA]</scope>
    <source>
        <strain evidence="2">wild type</strain>
    </source>
</reference>
<dbReference type="HOGENOM" id="CLU_1610176_0_0_1"/>
<reference evidence="2" key="3">
    <citation type="submission" date="2025-08" db="UniProtKB">
        <authorList>
            <consortium name="Ensembl"/>
        </authorList>
    </citation>
    <scope>IDENTIFICATION</scope>
</reference>
<proteinExistence type="predicted"/>
<keyword evidence="1" id="KW-0812">Transmembrane</keyword>
<dbReference type="EMBL" id="EAAA01001798">
    <property type="status" value="NOT_ANNOTATED_CDS"/>
    <property type="molecule type" value="Genomic_DNA"/>
</dbReference>
<dbReference type="Proteomes" id="UP000008144">
    <property type="component" value="Chromosome 3"/>
</dbReference>
<keyword evidence="1" id="KW-0472">Membrane</keyword>
<dbReference type="GeneTree" id="ENSGT01060000252012"/>
<dbReference type="InParanoid" id="F7BDW2"/>
<sequence>MFALIQIMTMSSIPILSVKGKCVTGKPSGFLNIFAPIIFFIIALFQVVLLLPILYPVVKHVHSRRTGQNKGRLDSVITRLCISGSVCVLTDIGFLILSANDHPSVSFSFIPICYAFNTVINVTSTIMSFSDFSNRLLPLRCGCVHKKEASLIPKEIAHQLTVSHI</sequence>
<dbReference type="AlphaFoldDB" id="F7BDW2"/>
<keyword evidence="1" id="KW-1133">Transmembrane helix</keyword>